<evidence type="ECO:0000256" key="1">
    <source>
        <dbReference type="SAM" id="Phobius"/>
    </source>
</evidence>
<evidence type="ECO:0000313" key="2">
    <source>
        <dbReference type="EMBL" id="KAL3670408.1"/>
    </source>
</evidence>
<dbReference type="GO" id="GO:0004487">
    <property type="term" value="F:methylenetetrahydrofolate dehydrogenase (NAD+) activity"/>
    <property type="evidence" value="ECO:0007669"/>
    <property type="project" value="UniProtKB-EC"/>
</dbReference>
<name>A0ABD3FUK6_9STRA</name>
<dbReference type="AlphaFoldDB" id="A0ABD3FUK6"/>
<proteinExistence type="predicted"/>
<keyword evidence="2" id="KW-0560">Oxidoreductase</keyword>
<keyword evidence="1" id="KW-1133">Transmembrane helix</keyword>
<dbReference type="Proteomes" id="UP001632037">
    <property type="component" value="Unassembled WGS sequence"/>
</dbReference>
<keyword evidence="1" id="KW-0812">Transmembrane</keyword>
<keyword evidence="3" id="KW-1185">Reference proteome</keyword>
<comment type="caution">
    <text evidence="2">The sequence shown here is derived from an EMBL/GenBank/DDBJ whole genome shotgun (WGS) entry which is preliminary data.</text>
</comment>
<keyword evidence="1" id="KW-0472">Membrane</keyword>
<protein>
    <submittedName>
        <fullName evidence="2">Methylenetetrahydrofolate dehydrogenase [NAD(+)]</fullName>
        <ecNumber evidence="2">1.5.1.15</ecNumber>
    </submittedName>
</protein>
<sequence>MPFTPCQVGDALLGQLARAFVLVVALLIPTMANSICWDYSDEEMGPLVPEWSSESDTNFFNWSARRAEFA</sequence>
<reference evidence="2 3" key="1">
    <citation type="submission" date="2024-09" db="EMBL/GenBank/DDBJ databases">
        <title>Genome sequencing and assembly of Phytophthora oleae, isolate VK10A, causative agent of rot of olive drupes.</title>
        <authorList>
            <person name="Conti Taguali S."/>
            <person name="Riolo M."/>
            <person name="La Spada F."/>
            <person name="Cacciola S.O."/>
            <person name="Dionisio G."/>
        </authorList>
    </citation>
    <scope>NUCLEOTIDE SEQUENCE [LARGE SCALE GENOMIC DNA]</scope>
    <source>
        <strain evidence="2 3">VK10A</strain>
    </source>
</reference>
<feature type="transmembrane region" description="Helical" evidence="1">
    <location>
        <begin position="12"/>
        <end position="32"/>
    </location>
</feature>
<dbReference type="EC" id="1.5.1.15" evidence="2"/>
<organism evidence="2 3">
    <name type="scientific">Phytophthora oleae</name>
    <dbReference type="NCBI Taxonomy" id="2107226"/>
    <lineage>
        <taxon>Eukaryota</taxon>
        <taxon>Sar</taxon>
        <taxon>Stramenopiles</taxon>
        <taxon>Oomycota</taxon>
        <taxon>Peronosporomycetes</taxon>
        <taxon>Peronosporales</taxon>
        <taxon>Peronosporaceae</taxon>
        <taxon>Phytophthora</taxon>
    </lineage>
</organism>
<gene>
    <name evidence="2" type="primary">mtd1</name>
    <name evidence="2" type="ORF">V7S43_004727</name>
</gene>
<dbReference type="EMBL" id="JBIMZQ010000007">
    <property type="protein sequence ID" value="KAL3670408.1"/>
    <property type="molecule type" value="Genomic_DNA"/>
</dbReference>
<evidence type="ECO:0000313" key="3">
    <source>
        <dbReference type="Proteomes" id="UP001632037"/>
    </source>
</evidence>
<accession>A0ABD3FUK6</accession>